<evidence type="ECO:0000313" key="9">
    <source>
        <dbReference type="EMBL" id="KAH7943249.1"/>
    </source>
</evidence>
<comment type="caution">
    <text evidence="9">The sequence shown here is derived from an EMBL/GenBank/DDBJ whole genome shotgun (WGS) entry which is preliminary data.</text>
</comment>
<feature type="binding site" evidence="7">
    <location>
        <position position="225"/>
    </location>
    <ligand>
        <name>S-adenosyl-L-methionine</name>
        <dbReference type="ChEBI" id="CHEBI:59789"/>
    </ligand>
</feature>
<sequence length="672" mass="75408">MSVYEEASQLFRRQFTFKASSAWRPPDPNRICSDADADWCLPALQRMKTDLNATKSLLNDMEPIAWRRHTTWTNRAANVMNRVRQSAAPELLTQAWCKFFQLLHDYELADTVPLRSFHLCEAPGAFILALQHYLRSGCGGDDDVECDRGGGDNWTWFANTLNPYYEGNDFKSTVTDDRLIFTTLDRWYFGQDQTGDVMSPEFRVDRFLETSSTDAGGGFHLVTADGSVDCQDDPAEQEATVAPLHAAEVTAALKLLAEGGHLVLKMFTFFERSSVSLLYLLNCVFRQVHVKKPACSKPGNSEVYVVCKSFRGEALTATHVTALTNQVADRRAFCVCGAEDLPADFVSQVEECARYFKELQERTIRENIQWFQNDMDQPSCLRLQSVKDTVASLYIERYECRHVGQPPLPLMQGASAFLLRFRGWNVASFSERNGRSDWWKKHAEELRKMLETVPLANISHKPTFHRAPSDRVAPRASWIRTGRKYGKVPGLSKFCSSALLDMALMLGLSDAIDSTNDLVEMVDTSNVSLVECGRDNVRSATDIANAVSQLEFGTQLAVRFRETLSRFSAGMLYLLAGLFKTVTVTFSDVPGTWPLWTFSDVDVDCADALLEYFATITAVEVGDTSTVLEVVPLPMLCDTKFSRFLRSVNDSILHEFVTDVLDTADGCQTPCD</sequence>
<reference evidence="9" key="2">
    <citation type="submission" date="2021-09" db="EMBL/GenBank/DDBJ databases">
        <authorList>
            <person name="Jia N."/>
            <person name="Wang J."/>
            <person name="Shi W."/>
            <person name="Du L."/>
            <person name="Sun Y."/>
            <person name="Zhan W."/>
            <person name="Jiang J."/>
            <person name="Wang Q."/>
            <person name="Zhang B."/>
            <person name="Ji P."/>
            <person name="Sakyi L.B."/>
            <person name="Cui X."/>
            <person name="Yuan T."/>
            <person name="Jiang B."/>
            <person name="Yang W."/>
            <person name="Lam T.T.-Y."/>
            <person name="Chang Q."/>
            <person name="Ding S."/>
            <person name="Wang X."/>
            <person name="Zhu J."/>
            <person name="Ruan X."/>
            <person name="Zhao L."/>
            <person name="Wei J."/>
            <person name="Que T."/>
            <person name="Du C."/>
            <person name="Cheng J."/>
            <person name="Dai P."/>
            <person name="Han X."/>
            <person name="Huang E."/>
            <person name="Gao Y."/>
            <person name="Liu J."/>
            <person name="Shao H."/>
            <person name="Ye R."/>
            <person name="Li L."/>
            <person name="Wei W."/>
            <person name="Wang X."/>
            <person name="Wang C."/>
            <person name="Huo Q."/>
            <person name="Li W."/>
            <person name="Guo W."/>
            <person name="Chen H."/>
            <person name="Chen S."/>
            <person name="Zhou L."/>
            <person name="Zhou L."/>
            <person name="Ni X."/>
            <person name="Tian J."/>
            <person name="Zhou Y."/>
            <person name="Sheng Y."/>
            <person name="Liu T."/>
            <person name="Pan Y."/>
            <person name="Xia L."/>
            <person name="Li J."/>
            <person name="Zhao F."/>
            <person name="Cao W."/>
        </authorList>
    </citation>
    <scope>NUCLEOTIDE SEQUENCE</scope>
    <source>
        <strain evidence="9">Rsan-2018</strain>
        <tissue evidence="9">Larvae</tissue>
    </source>
</reference>
<evidence type="ECO:0000256" key="2">
    <source>
        <dbReference type="ARBA" id="ARBA00021134"/>
    </source>
</evidence>
<proteinExistence type="predicted"/>
<dbReference type="GO" id="GO:0005634">
    <property type="term" value="C:nucleus"/>
    <property type="evidence" value="ECO:0007669"/>
    <property type="project" value="TreeGrafter"/>
</dbReference>
<feature type="domain" description="Adrift-type SAM-dependent 2'-O-MTase" evidence="8">
    <location>
        <begin position="90"/>
        <end position="312"/>
    </location>
</feature>
<evidence type="ECO:0000259" key="8">
    <source>
        <dbReference type="PROSITE" id="PS51614"/>
    </source>
</evidence>
<dbReference type="GO" id="GO:0032259">
    <property type="term" value="P:methylation"/>
    <property type="evidence" value="ECO:0007669"/>
    <property type="project" value="UniProtKB-KW"/>
</dbReference>
<dbReference type="AlphaFoldDB" id="A0A9D4PI41"/>
<feature type="active site" description="Proton acceptor" evidence="7">
    <location>
        <position position="265"/>
    </location>
</feature>
<evidence type="ECO:0000256" key="7">
    <source>
        <dbReference type="PROSITE-ProRule" id="PRU00946"/>
    </source>
</evidence>
<evidence type="ECO:0000256" key="4">
    <source>
        <dbReference type="ARBA" id="ARBA00022679"/>
    </source>
</evidence>
<dbReference type="Proteomes" id="UP000821837">
    <property type="component" value="Unassembled WGS sequence"/>
</dbReference>
<dbReference type="PROSITE" id="PS51614">
    <property type="entry name" value="SAM_MT_ADRIFT"/>
    <property type="match status" value="1"/>
</dbReference>
<evidence type="ECO:0000256" key="3">
    <source>
        <dbReference type="ARBA" id="ARBA00022603"/>
    </source>
</evidence>
<dbReference type="GO" id="GO:0120550">
    <property type="term" value="F:methyltransferase cap2 activity"/>
    <property type="evidence" value="ECO:0007669"/>
    <property type="project" value="UniProtKB-EC"/>
</dbReference>
<keyword evidence="10" id="KW-1185">Reference proteome</keyword>
<dbReference type="GO" id="GO:0004483">
    <property type="term" value="F:methyltransferase cap1 activity"/>
    <property type="evidence" value="ECO:0007669"/>
    <property type="project" value="UniProtKB-ARBA"/>
</dbReference>
<evidence type="ECO:0000256" key="6">
    <source>
        <dbReference type="ARBA" id="ARBA00049477"/>
    </source>
</evidence>
<comment type="catalytic activity">
    <reaction evidence="6">
        <text>a 5'-end (N(7)-methyl 5'-triphosphoguanosine)-(2'-O-methyl-ribonucleoside)-(ribonucleotide) in mRNA + S-adenosyl-L-methionine = a 5'-end (N(7)-methyl 5'-triphosphoguanosine)-(2'-O-methyl-ribonucleoside)-(2'-O-methyl-ribonucleotide) in mRNA + S-adenosyl-L-homocysteine + H(+)</text>
        <dbReference type="Rhea" id="RHEA:67024"/>
        <dbReference type="Rhea" id="RHEA-COMP:17169"/>
        <dbReference type="Rhea" id="RHEA-COMP:17170"/>
        <dbReference type="ChEBI" id="CHEBI:15378"/>
        <dbReference type="ChEBI" id="CHEBI:57856"/>
        <dbReference type="ChEBI" id="CHEBI:59789"/>
        <dbReference type="ChEBI" id="CHEBI:167612"/>
        <dbReference type="ChEBI" id="CHEBI:167614"/>
        <dbReference type="EC" id="2.1.1.296"/>
    </reaction>
</comment>
<evidence type="ECO:0000256" key="1">
    <source>
        <dbReference type="ARBA" id="ARBA00012770"/>
    </source>
</evidence>
<organism evidence="9 10">
    <name type="scientific">Rhipicephalus sanguineus</name>
    <name type="common">Brown dog tick</name>
    <name type="synonym">Ixodes sanguineus</name>
    <dbReference type="NCBI Taxonomy" id="34632"/>
    <lineage>
        <taxon>Eukaryota</taxon>
        <taxon>Metazoa</taxon>
        <taxon>Ecdysozoa</taxon>
        <taxon>Arthropoda</taxon>
        <taxon>Chelicerata</taxon>
        <taxon>Arachnida</taxon>
        <taxon>Acari</taxon>
        <taxon>Parasitiformes</taxon>
        <taxon>Ixodida</taxon>
        <taxon>Ixodoidea</taxon>
        <taxon>Ixodidae</taxon>
        <taxon>Rhipicephalinae</taxon>
        <taxon>Rhipicephalus</taxon>
        <taxon>Rhipicephalus</taxon>
    </lineage>
</organism>
<dbReference type="SUPFAM" id="SSF53335">
    <property type="entry name" value="S-adenosyl-L-methionine-dependent methyltransferases"/>
    <property type="match status" value="1"/>
</dbReference>
<reference evidence="9" key="1">
    <citation type="journal article" date="2020" name="Cell">
        <title>Large-Scale Comparative Analyses of Tick Genomes Elucidate Their Genetic Diversity and Vector Capacities.</title>
        <authorList>
            <consortium name="Tick Genome and Microbiome Consortium (TIGMIC)"/>
            <person name="Jia N."/>
            <person name="Wang J."/>
            <person name="Shi W."/>
            <person name="Du L."/>
            <person name="Sun Y."/>
            <person name="Zhan W."/>
            <person name="Jiang J.F."/>
            <person name="Wang Q."/>
            <person name="Zhang B."/>
            <person name="Ji P."/>
            <person name="Bell-Sakyi L."/>
            <person name="Cui X.M."/>
            <person name="Yuan T.T."/>
            <person name="Jiang B.G."/>
            <person name="Yang W.F."/>
            <person name="Lam T.T."/>
            <person name="Chang Q.C."/>
            <person name="Ding S.J."/>
            <person name="Wang X.J."/>
            <person name="Zhu J.G."/>
            <person name="Ruan X.D."/>
            <person name="Zhao L."/>
            <person name="Wei J.T."/>
            <person name="Ye R.Z."/>
            <person name="Que T.C."/>
            <person name="Du C.H."/>
            <person name="Zhou Y.H."/>
            <person name="Cheng J.X."/>
            <person name="Dai P.F."/>
            <person name="Guo W.B."/>
            <person name="Han X.H."/>
            <person name="Huang E.J."/>
            <person name="Li L.F."/>
            <person name="Wei W."/>
            <person name="Gao Y.C."/>
            <person name="Liu J.Z."/>
            <person name="Shao H.Z."/>
            <person name="Wang X."/>
            <person name="Wang C.C."/>
            <person name="Yang T.C."/>
            <person name="Huo Q.B."/>
            <person name="Li W."/>
            <person name="Chen H.Y."/>
            <person name="Chen S.E."/>
            <person name="Zhou L.G."/>
            <person name="Ni X.B."/>
            <person name="Tian J.H."/>
            <person name="Sheng Y."/>
            <person name="Liu T."/>
            <person name="Pan Y.S."/>
            <person name="Xia L.Y."/>
            <person name="Li J."/>
            <person name="Zhao F."/>
            <person name="Cao W.C."/>
        </authorList>
    </citation>
    <scope>NUCLEOTIDE SEQUENCE</scope>
    <source>
        <strain evidence="9">Rsan-2018</strain>
    </source>
</reference>
<keyword evidence="3 7" id="KW-0489">Methyltransferase</keyword>
<dbReference type="Pfam" id="PF01728">
    <property type="entry name" value="FtsJ"/>
    <property type="match status" value="1"/>
</dbReference>
<dbReference type="InterPro" id="IPR050851">
    <property type="entry name" value="mRNA_Cap_2O-Ribose_MeTrfase"/>
</dbReference>
<dbReference type="InterPro" id="IPR002877">
    <property type="entry name" value="RNA_MeTrfase_FtsJ_dom"/>
</dbReference>
<keyword evidence="4 7" id="KW-0808">Transferase</keyword>
<dbReference type="GO" id="GO:0006370">
    <property type="term" value="P:7-methylguanosine mRNA capping"/>
    <property type="evidence" value="ECO:0007669"/>
    <property type="project" value="TreeGrafter"/>
</dbReference>
<dbReference type="InterPro" id="IPR029063">
    <property type="entry name" value="SAM-dependent_MTases_sf"/>
</dbReference>
<gene>
    <name evidence="9" type="ORF">HPB52_006568</name>
</gene>
<feature type="binding site" evidence="7">
    <location>
        <position position="154"/>
    </location>
    <ligand>
        <name>S-adenosyl-L-methionine</name>
        <dbReference type="ChEBI" id="CHEBI:59789"/>
    </ligand>
</feature>
<dbReference type="PANTHER" id="PTHR16121:SF2">
    <property type="entry name" value="CAP-SPECIFIC MRNA (NUCLEOSIDE-2'-O-)-METHYLTRANSFERASE 2"/>
    <property type="match status" value="1"/>
</dbReference>
<feature type="binding site" evidence="7">
    <location>
        <position position="124"/>
    </location>
    <ligand>
        <name>S-adenosyl-L-methionine</name>
        <dbReference type="ChEBI" id="CHEBI:59789"/>
    </ligand>
</feature>
<dbReference type="PANTHER" id="PTHR16121">
    <property type="entry name" value="CAP-SPECIFIC MRNA (NUCLEOSIDE-2'-O-)-METHYLTRANSFERASE 1-RELATED"/>
    <property type="match status" value="1"/>
</dbReference>
<dbReference type="Gene3D" id="3.40.50.12760">
    <property type="match status" value="1"/>
</dbReference>
<dbReference type="GO" id="GO:0005737">
    <property type="term" value="C:cytoplasm"/>
    <property type="evidence" value="ECO:0007669"/>
    <property type="project" value="TreeGrafter"/>
</dbReference>
<dbReference type="VEuPathDB" id="VectorBase:RSAN_056267"/>
<protein>
    <recommendedName>
        <fullName evidence="2">Cap-specific mRNA (nucleoside-2'-O-)-methyltransferase 2</fullName>
        <ecNumber evidence="1">2.1.1.296</ecNumber>
    </recommendedName>
</protein>
<dbReference type="EC" id="2.1.1.296" evidence="1"/>
<accession>A0A9D4PI41</accession>
<name>A0A9D4PI41_RHISA</name>
<keyword evidence="5 7" id="KW-0949">S-adenosyl-L-methionine</keyword>
<dbReference type="EMBL" id="JABSTV010001253">
    <property type="protein sequence ID" value="KAH7943249.1"/>
    <property type="molecule type" value="Genomic_DNA"/>
</dbReference>
<evidence type="ECO:0000313" key="10">
    <source>
        <dbReference type="Proteomes" id="UP000821837"/>
    </source>
</evidence>
<evidence type="ECO:0000256" key="5">
    <source>
        <dbReference type="ARBA" id="ARBA00022691"/>
    </source>
</evidence>
<dbReference type="InterPro" id="IPR025807">
    <property type="entry name" value="Adrift-typ_MeTrfase"/>
</dbReference>